<feature type="non-terminal residue" evidence="7">
    <location>
        <position position="253"/>
    </location>
</feature>
<dbReference type="InterPro" id="IPR035996">
    <property type="entry name" value="4pyrrol_Methylase_sf"/>
</dbReference>
<feature type="non-terminal residue" evidence="7">
    <location>
        <position position="1"/>
    </location>
</feature>
<gene>
    <name evidence="7" type="ORF">S01H1_61419</name>
</gene>
<dbReference type="EMBL" id="BARS01040269">
    <property type="protein sequence ID" value="GAG33915.1"/>
    <property type="molecule type" value="Genomic_DNA"/>
</dbReference>
<dbReference type="NCBIfam" id="TIGR01469">
    <property type="entry name" value="cobA_cysG_Cterm"/>
    <property type="match status" value="1"/>
</dbReference>
<dbReference type="InterPro" id="IPR050161">
    <property type="entry name" value="Siro_Cobalamin_biosynth"/>
</dbReference>
<dbReference type="GO" id="GO:0032259">
    <property type="term" value="P:methylation"/>
    <property type="evidence" value="ECO:0007669"/>
    <property type="project" value="UniProtKB-KW"/>
</dbReference>
<evidence type="ECO:0000259" key="6">
    <source>
        <dbReference type="Pfam" id="PF00590"/>
    </source>
</evidence>
<dbReference type="InterPro" id="IPR003043">
    <property type="entry name" value="Uropor_MeTrfase_CS"/>
</dbReference>
<protein>
    <recommendedName>
        <fullName evidence="1">uroporphyrinogen-III C-methyltransferase</fullName>
        <ecNumber evidence="1">2.1.1.107</ecNumber>
    </recommendedName>
</protein>
<evidence type="ECO:0000256" key="2">
    <source>
        <dbReference type="ARBA" id="ARBA00022603"/>
    </source>
</evidence>
<dbReference type="CDD" id="cd11642">
    <property type="entry name" value="SUMT"/>
    <property type="match status" value="1"/>
</dbReference>
<dbReference type="Gene3D" id="3.30.950.10">
    <property type="entry name" value="Methyltransferase, Cobalt-precorrin-4 Transmethylase, Domain 2"/>
    <property type="match status" value="1"/>
</dbReference>
<feature type="domain" description="Tetrapyrrole methylase" evidence="6">
    <location>
        <begin position="1"/>
        <end position="190"/>
    </location>
</feature>
<dbReference type="NCBIfam" id="NF004790">
    <property type="entry name" value="PRK06136.1"/>
    <property type="match status" value="1"/>
</dbReference>
<dbReference type="EC" id="2.1.1.107" evidence="1"/>
<dbReference type="InterPro" id="IPR006366">
    <property type="entry name" value="CobA/CysG_C"/>
</dbReference>
<evidence type="ECO:0000313" key="7">
    <source>
        <dbReference type="EMBL" id="GAG33915.1"/>
    </source>
</evidence>
<name>X0WTD4_9ZZZZ</name>
<sequence length="253" mass="26954">QKADLILYDGLVNPLLLRHSSATAERTCRSFTPSGPVLDQDEINQRLIAAARDGKTVVRLKGGDPFIFGRGSEEAAALVEASIPFEVVPGITAATASGAYAGISLTHRDMASSVAFITGHEDPSKSEKSIDYENLAAFEGTLVFYMGLHRLERIVENLLAAGKSPDVPACVISRASTPAQQTVSAPLNELVSVVRAAKLSPPSLILVGECVRQRESIAWFEKRPLFGKRIGITRPAQQAGPALARALELGAQP</sequence>
<organism evidence="7">
    <name type="scientific">marine sediment metagenome</name>
    <dbReference type="NCBI Taxonomy" id="412755"/>
    <lineage>
        <taxon>unclassified sequences</taxon>
        <taxon>metagenomes</taxon>
        <taxon>ecological metagenomes</taxon>
    </lineage>
</organism>
<proteinExistence type="predicted"/>
<dbReference type="PROSITE" id="PS00840">
    <property type="entry name" value="SUMT_2"/>
    <property type="match status" value="1"/>
</dbReference>
<dbReference type="FunFam" id="3.30.950.10:FF:000001">
    <property type="entry name" value="Siroheme synthase"/>
    <property type="match status" value="1"/>
</dbReference>
<evidence type="ECO:0000256" key="3">
    <source>
        <dbReference type="ARBA" id="ARBA00022679"/>
    </source>
</evidence>
<keyword evidence="3" id="KW-0808">Transferase</keyword>
<dbReference type="InterPro" id="IPR014777">
    <property type="entry name" value="4pyrrole_Mease_sub1"/>
</dbReference>
<dbReference type="SUPFAM" id="SSF53790">
    <property type="entry name" value="Tetrapyrrole methylase"/>
    <property type="match status" value="1"/>
</dbReference>
<dbReference type="PANTHER" id="PTHR45790:SF3">
    <property type="entry name" value="S-ADENOSYL-L-METHIONINE-DEPENDENT UROPORPHYRINOGEN III METHYLTRANSFERASE, CHLOROPLASTIC"/>
    <property type="match status" value="1"/>
</dbReference>
<keyword evidence="4" id="KW-0949">S-adenosyl-L-methionine</keyword>
<keyword evidence="5" id="KW-0627">Porphyrin biosynthesis</keyword>
<dbReference type="InterPro" id="IPR000878">
    <property type="entry name" value="4pyrrol_Mease"/>
</dbReference>
<comment type="caution">
    <text evidence="7">The sequence shown here is derived from an EMBL/GenBank/DDBJ whole genome shotgun (WGS) entry which is preliminary data.</text>
</comment>
<evidence type="ECO:0000256" key="4">
    <source>
        <dbReference type="ARBA" id="ARBA00022691"/>
    </source>
</evidence>
<dbReference type="InterPro" id="IPR014776">
    <property type="entry name" value="4pyrrole_Mease_sub2"/>
</dbReference>
<dbReference type="GO" id="GO:0004851">
    <property type="term" value="F:uroporphyrin-III C-methyltransferase activity"/>
    <property type="evidence" value="ECO:0007669"/>
    <property type="project" value="UniProtKB-EC"/>
</dbReference>
<dbReference type="Gene3D" id="3.40.1010.10">
    <property type="entry name" value="Cobalt-precorrin-4 Transmethylase, Domain 1"/>
    <property type="match status" value="1"/>
</dbReference>
<reference evidence="7" key="1">
    <citation type="journal article" date="2014" name="Front. Microbiol.">
        <title>High frequency of phylogenetically diverse reductive dehalogenase-homologous genes in deep subseafloor sedimentary metagenomes.</title>
        <authorList>
            <person name="Kawai M."/>
            <person name="Futagami T."/>
            <person name="Toyoda A."/>
            <person name="Takaki Y."/>
            <person name="Nishi S."/>
            <person name="Hori S."/>
            <person name="Arai W."/>
            <person name="Tsubouchi T."/>
            <person name="Morono Y."/>
            <person name="Uchiyama I."/>
            <person name="Ito T."/>
            <person name="Fujiyama A."/>
            <person name="Inagaki F."/>
            <person name="Takami H."/>
        </authorList>
    </citation>
    <scope>NUCLEOTIDE SEQUENCE</scope>
    <source>
        <strain evidence="7">Expedition CK06-06</strain>
    </source>
</reference>
<dbReference type="AlphaFoldDB" id="X0WTD4"/>
<dbReference type="Pfam" id="PF00590">
    <property type="entry name" value="TP_methylase"/>
    <property type="match status" value="1"/>
</dbReference>
<accession>X0WTD4</accession>
<keyword evidence="2" id="KW-0489">Methyltransferase</keyword>
<evidence type="ECO:0000256" key="5">
    <source>
        <dbReference type="ARBA" id="ARBA00023244"/>
    </source>
</evidence>
<dbReference type="PANTHER" id="PTHR45790">
    <property type="entry name" value="SIROHEME SYNTHASE-RELATED"/>
    <property type="match status" value="1"/>
</dbReference>
<dbReference type="GO" id="GO:0019354">
    <property type="term" value="P:siroheme biosynthetic process"/>
    <property type="evidence" value="ECO:0007669"/>
    <property type="project" value="InterPro"/>
</dbReference>
<evidence type="ECO:0000256" key="1">
    <source>
        <dbReference type="ARBA" id="ARBA00012162"/>
    </source>
</evidence>